<sequence length="645" mass="73444">MIEKMKFLSITGPKADIDRMTETYLSKYEIHLENALSELTEVASLSPFLEINPYKEALSTIDSFYEQLEDPSQISPEPMDIEKAIKTVRAVQDGFRCLEEEKSRLQSEHAEILDPLKIIRPFKNLNFDVSEILNFKYIHYRFGRIEKQYLQKFEKYIYDNLDTLFIKCGEDEMYVYGVYFVPEHQAHKVHAVYSSMHFERIFIPNEYHGTAAEAFEKLDTRHHEIHKALDANKEASRKFLQDNSTKIVSAKAALDACSSSFDIRKLAACTPGDTNTFYILCGWMTEKDALAFQKDIQNDEKIFCLMEDQKAPATQKPPTKLRNPKLFKPFEMYVKMYGLPAYNEMDPTWFVAITYSFIFGAMFGDVGQGLVLFLGGLFLYKTKKMDLAGIISCAGVFSVFFGFMYGSFFGFEDVLKAIWLKPMNQMMDVPLVGRLNAVFVIAIGFGMFIILICMVFNIINSIRRGDTEKTWFDSNAVAGLVFYGSIVLTIGLFISGKKLPAAAILVIMFGVPLLLMFLKEPLTNLVEKKSEILPEQKGMFFVQSFFELFEVLLSYLSNTLSFLRIGAFAVSHAAMMEVVLMLAGATNGGSPNWIVVVLGNIFVCAMEGLIVGIQVLRLEYYEIFSRFYAGNGREFKPFMKAAHKN</sequence>
<dbReference type="EMBL" id="QSHL01000006">
    <property type="protein sequence ID" value="RHC06223.1"/>
    <property type="molecule type" value="Genomic_DNA"/>
</dbReference>
<evidence type="ECO:0000256" key="4">
    <source>
        <dbReference type="ARBA" id="ARBA00022692"/>
    </source>
</evidence>
<evidence type="ECO:0000256" key="1">
    <source>
        <dbReference type="ARBA" id="ARBA00004141"/>
    </source>
</evidence>
<dbReference type="PANTHER" id="PTHR11629">
    <property type="entry name" value="VACUOLAR PROTON ATPASES"/>
    <property type="match status" value="1"/>
</dbReference>
<dbReference type="PANTHER" id="PTHR11629:SF63">
    <property type="entry name" value="V-TYPE PROTON ATPASE SUBUNIT A"/>
    <property type="match status" value="1"/>
</dbReference>
<accession>A0A395ZXN5</accession>
<evidence type="ECO:0000313" key="10">
    <source>
        <dbReference type="EMBL" id="RHC06223.1"/>
    </source>
</evidence>
<evidence type="ECO:0000256" key="2">
    <source>
        <dbReference type="ARBA" id="ARBA00009904"/>
    </source>
</evidence>
<evidence type="ECO:0000313" key="11">
    <source>
        <dbReference type="Proteomes" id="UP000261222"/>
    </source>
</evidence>
<evidence type="ECO:0000313" key="9">
    <source>
        <dbReference type="EMBL" id="RGN04400.1"/>
    </source>
</evidence>
<keyword evidence="4 8" id="KW-0812">Transmembrane</keyword>
<name>A0A395ZXN5_9FIRM</name>
<evidence type="ECO:0000256" key="8">
    <source>
        <dbReference type="SAM" id="Phobius"/>
    </source>
</evidence>
<dbReference type="EMBL" id="QSUB01000004">
    <property type="protein sequence ID" value="RGN04400.1"/>
    <property type="molecule type" value="Genomic_DNA"/>
</dbReference>
<feature type="transmembrane region" description="Helical" evidence="8">
    <location>
        <begin position="431"/>
        <end position="459"/>
    </location>
</feature>
<dbReference type="RefSeq" id="WP_117739264.1">
    <property type="nucleotide sequence ID" value="NZ_QSGT01000005.1"/>
</dbReference>
<comment type="caution">
    <text evidence="9">The sequence shown here is derived from an EMBL/GenBank/DDBJ whole genome shotgun (WGS) entry which is preliminary data.</text>
</comment>
<evidence type="ECO:0000256" key="7">
    <source>
        <dbReference type="ARBA" id="ARBA00023136"/>
    </source>
</evidence>
<organism evidence="9 11">
    <name type="scientific">Blautia obeum</name>
    <dbReference type="NCBI Taxonomy" id="40520"/>
    <lineage>
        <taxon>Bacteria</taxon>
        <taxon>Bacillati</taxon>
        <taxon>Bacillota</taxon>
        <taxon>Clostridia</taxon>
        <taxon>Lachnospirales</taxon>
        <taxon>Lachnospiraceae</taxon>
        <taxon>Blautia</taxon>
    </lineage>
</organism>
<reference evidence="11 12" key="1">
    <citation type="submission" date="2018-08" db="EMBL/GenBank/DDBJ databases">
        <title>A genome reference for cultivated species of the human gut microbiota.</title>
        <authorList>
            <person name="Zou Y."/>
            <person name="Xue W."/>
            <person name="Luo G."/>
        </authorList>
    </citation>
    <scope>NUCLEOTIDE SEQUENCE [LARGE SCALE GENOMIC DNA]</scope>
    <source>
        <strain evidence="10 12">AM37-4AC</strain>
        <strain evidence="9 11">OM06-11AA</strain>
    </source>
</reference>
<dbReference type="Proteomes" id="UP000261222">
    <property type="component" value="Unassembled WGS sequence"/>
</dbReference>
<dbReference type="GO" id="GO:0046961">
    <property type="term" value="F:proton-transporting ATPase activity, rotational mechanism"/>
    <property type="evidence" value="ECO:0007669"/>
    <property type="project" value="InterPro"/>
</dbReference>
<evidence type="ECO:0000313" key="12">
    <source>
        <dbReference type="Proteomes" id="UP000265808"/>
    </source>
</evidence>
<comment type="similarity">
    <text evidence="2">Belongs to the V-ATPase 116 kDa subunit family.</text>
</comment>
<feature type="transmembrane region" description="Helical" evidence="8">
    <location>
        <begin position="471"/>
        <end position="494"/>
    </location>
</feature>
<dbReference type="InterPro" id="IPR002490">
    <property type="entry name" value="V-ATPase_116kDa_su"/>
</dbReference>
<dbReference type="Gene3D" id="3.30.70.2750">
    <property type="match status" value="1"/>
</dbReference>
<keyword evidence="6" id="KW-0406">Ion transport</keyword>
<proteinExistence type="inferred from homology"/>
<feature type="transmembrane region" description="Helical" evidence="8">
    <location>
        <begin position="500"/>
        <end position="518"/>
    </location>
</feature>
<feature type="transmembrane region" description="Helical" evidence="8">
    <location>
        <begin position="562"/>
        <end position="582"/>
    </location>
</feature>
<dbReference type="GO" id="GO:0007035">
    <property type="term" value="P:vacuolar acidification"/>
    <property type="evidence" value="ECO:0007669"/>
    <property type="project" value="TreeGrafter"/>
</dbReference>
<comment type="subcellular location">
    <subcellularLocation>
        <location evidence="1">Membrane</location>
        <topology evidence="1">Multi-pass membrane protein</topology>
    </subcellularLocation>
</comment>
<evidence type="ECO:0000256" key="3">
    <source>
        <dbReference type="ARBA" id="ARBA00022448"/>
    </source>
</evidence>
<dbReference type="Gene3D" id="1.20.1460.20">
    <property type="match status" value="1"/>
</dbReference>
<dbReference type="Proteomes" id="UP000265808">
    <property type="component" value="Unassembled WGS sequence"/>
</dbReference>
<dbReference type="GO" id="GO:0016471">
    <property type="term" value="C:vacuolar proton-transporting V-type ATPase complex"/>
    <property type="evidence" value="ECO:0007669"/>
    <property type="project" value="TreeGrafter"/>
</dbReference>
<feature type="transmembrane region" description="Helical" evidence="8">
    <location>
        <begin position="349"/>
        <end position="380"/>
    </location>
</feature>
<evidence type="ECO:0000256" key="5">
    <source>
        <dbReference type="ARBA" id="ARBA00022989"/>
    </source>
</evidence>
<dbReference type="GO" id="GO:0033179">
    <property type="term" value="C:proton-transporting V-type ATPase, V0 domain"/>
    <property type="evidence" value="ECO:0007669"/>
    <property type="project" value="InterPro"/>
</dbReference>
<dbReference type="Pfam" id="PF01496">
    <property type="entry name" value="V_ATPase_I"/>
    <property type="match status" value="2"/>
</dbReference>
<dbReference type="AlphaFoldDB" id="A0A395ZXN5"/>
<gene>
    <name evidence="10" type="ORF">DW859_10265</name>
    <name evidence="9" type="ORF">DXB81_10690</name>
</gene>
<evidence type="ECO:0000256" key="6">
    <source>
        <dbReference type="ARBA" id="ARBA00023065"/>
    </source>
</evidence>
<feature type="transmembrane region" description="Helical" evidence="8">
    <location>
        <begin position="387"/>
        <end position="411"/>
    </location>
</feature>
<dbReference type="GO" id="GO:0051117">
    <property type="term" value="F:ATPase binding"/>
    <property type="evidence" value="ECO:0007669"/>
    <property type="project" value="TreeGrafter"/>
</dbReference>
<protein>
    <submittedName>
        <fullName evidence="9">ATPase</fullName>
    </submittedName>
</protein>
<keyword evidence="3" id="KW-0813">Transport</keyword>
<keyword evidence="5 8" id="KW-1133">Transmembrane helix</keyword>
<feature type="transmembrane region" description="Helical" evidence="8">
    <location>
        <begin position="594"/>
        <end position="616"/>
    </location>
</feature>
<keyword evidence="7 8" id="KW-0472">Membrane</keyword>
<dbReference type="Gene3D" id="3.30.70.2170">
    <property type="match status" value="1"/>
</dbReference>